<dbReference type="Gene3D" id="3.40.50.720">
    <property type="entry name" value="NAD(P)-binding Rossmann-like Domain"/>
    <property type="match status" value="2"/>
</dbReference>
<keyword evidence="13 17" id="KW-0472">Membrane</keyword>
<evidence type="ECO:0000256" key="14">
    <source>
        <dbReference type="ARBA" id="ARBA00048202"/>
    </source>
</evidence>
<keyword evidence="9 16" id="KW-0521">NADP</keyword>
<dbReference type="Proteomes" id="UP000296153">
    <property type="component" value="Unassembled WGS sequence"/>
</dbReference>
<evidence type="ECO:0000256" key="11">
    <source>
        <dbReference type="ARBA" id="ARBA00022989"/>
    </source>
</evidence>
<dbReference type="Pfam" id="PF12769">
    <property type="entry name" value="PNTB_4TM"/>
    <property type="match status" value="1"/>
</dbReference>
<feature type="domain" description="Alanine dehydrogenase/pyridine nucleotide transhydrogenase N-terminal" evidence="19">
    <location>
        <begin position="4"/>
        <end position="137"/>
    </location>
</feature>
<dbReference type="GO" id="GO:0016491">
    <property type="term" value="F:oxidoreductase activity"/>
    <property type="evidence" value="ECO:0007669"/>
    <property type="project" value="InterPro"/>
</dbReference>
<protein>
    <recommendedName>
        <fullName evidence="15 16">NAD(P) transhydrogenase subunit alpha</fullName>
        <ecNumber evidence="4 16">7.1.1.1</ecNumber>
    </recommendedName>
</protein>
<comment type="subcellular location">
    <subcellularLocation>
        <location evidence="2">Cell inner membrane</location>
        <topology evidence="2">Multi-pass membrane protein</topology>
    </subcellularLocation>
</comment>
<dbReference type="NCBIfam" id="NF006942">
    <property type="entry name" value="PRK09424.1"/>
    <property type="match status" value="1"/>
</dbReference>
<dbReference type="SUPFAM" id="SSF51735">
    <property type="entry name" value="NAD(P)-binding Rossmann-fold domains"/>
    <property type="match status" value="1"/>
</dbReference>
<evidence type="ECO:0000256" key="15">
    <source>
        <dbReference type="ARBA" id="ARBA00071831"/>
    </source>
</evidence>
<comment type="similarity">
    <text evidence="3 16">Belongs to the AlaDH/PNT family.</text>
</comment>
<evidence type="ECO:0000256" key="6">
    <source>
        <dbReference type="ARBA" id="ARBA00022519"/>
    </source>
</evidence>
<evidence type="ECO:0000313" key="21">
    <source>
        <dbReference type="Proteomes" id="UP000296153"/>
    </source>
</evidence>
<evidence type="ECO:0000256" key="16">
    <source>
        <dbReference type="PIRNR" id="PIRNR000203"/>
    </source>
</evidence>
<evidence type="ECO:0000256" key="17">
    <source>
        <dbReference type="SAM" id="Phobius"/>
    </source>
</evidence>
<dbReference type="Pfam" id="PF01262">
    <property type="entry name" value="AlaDh_PNT_C"/>
    <property type="match status" value="1"/>
</dbReference>
<dbReference type="FunFam" id="3.40.50.720:FF:000063">
    <property type="entry name" value="NAD(P) transhydrogenase subunit alpha"/>
    <property type="match status" value="1"/>
</dbReference>
<reference evidence="20 21" key="1">
    <citation type="journal article" date="2018" name="Genome Biol. Evol.">
        <title>Cladogenesis and Genomic Streamlining in Extracellular Endosymbionts of Tropical Stink Bugs.</title>
        <authorList>
            <person name="Otero-Bravo A."/>
            <person name="Goffredi S."/>
            <person name="Sabree Z.L."/>
        </authorList>
    </citation>
    <scope>NUCLEOTIDE SEQUENCE [LARGE SCALE GENOMIC DNA]</scope>
    <source>
        <strain evidence="20 21">SoEE</strain>
    </source>
</reference>
<dbReference type="Pfam" id="PF05222">
    <property type="entry name" value="AlaDh_PNT_N"/>
    <property type="match status" value="1"/>
</dbReference>
<dbReference type="PANTHER" id="PTHR10160">
    <property type="entry name" value="NAD(P) TRANSHYDROGENASE"/>
    <property type="match status" value="1"/>
</dbReference>
<comment type="function">
    <text evidence="1 16">The transhydrogenation between NADH and NADP is coupled to respiration and ATP hydrolysis and functions as a proton pump across the membrane.</text>
</comment>
<comment type="caution">
    <text evidence="20">The sequence shown here is derived from an EMBL/GenBank/DDBJ whole genome shotgun (WGS) entry which is preliminary data.</text>
</comment>
<evidence type="ECO:0000313" key="20">
    <source>
        <dbReference type="EMBL" id="PPI88152.1"/>
    </source>
</evidence>
<dbReference type="EMBL" id="PDKT01000001">
    <property type="protein sequence ID" value="PPI88152.1"/>
    <property type="molecule type" value="Genomic_DNA"/>
</dbReference>
<dbReference type="NCBIfam" id="TIGR00561">
    <property type="entry name" value="pntA"/>
    <property type="match status" value="1"/>
</dbReference>
<dbReference type="SMART" id="SM01002">
    <property type="entry name" value="AlaDh_PNT_C"/>
    <property type="match status" value="1"/>
</dbReference>
<keyword evidence="5" id="KW-1003">Cell membrane</keyword>
<keyword evidence="8 16" id="KW-0547">Nucleotide-binding</keyword>
<dbReference type="SMART" id="SM01003">
    <property type="entry name" value="AlaDh_PNT_N"/>
    <property type="match status" value="1"/>
</dbReference>
<dbReference type="EC" id="7.1.1.1" evidence="4 16"/>
<accession>A0A2P5T0T0</accession>
<gene>
    <name evidence="20" type="ORF">CRV12_00750</name>
</gene>
<evidence type="ECO:0000256" key="8">
    <source>
        <dbReference type="ARBA" id="ARBA00022741"/>
    </source>
</evidence>
<evidence type="ECO:0000256" key="13">
    <source>
        <dbReference type="ARBA" id="ARBA00023136"/>
    </source>
</evidence>
<name>A0A2P5T0T0_9GAMM</name>
<dbReference type="AlphaFoldDB" id="A0A2P5T0T0"/>
<dbReference type="GO" id="GO:0006740">
    <property type="term" value="P:NADPH regeneration"/>
    <property type="evidence" value="ECO:0007669"/>
    <property type="project" value="TreeGrafter"/>
</dbReference>
<feature type="transmembrane region" description="Helical" evidence="17">
    <location>
        <begin position="422"/>
        <end position="440"/>
    </location>
</feature>
<evidence type="ECO:0000256" key="2">
    <source>
        <dbReference type="ARBA" id="ARBA00004429"/>
    </source>
</evidence>
<comment type="catalytic activity">
    <reaction evidence="14 16">
        <text>NAD(+) + NADPH + H(+)(in) = NADH + NADP(+) + H(+)(out)</text>
        <dbReference type="Rhea" id="RHEA:47992"/>
        <dbReference type="ChEBI" id="CHEBI:15378"/>
        <dbReference type="ChEBI" id="CHEBI:57540"/>
        <dbReference type="ChEBI" id="CHEBI:57783"/>
        <dbReference type="ChEBI" id="CHEBI:57945"/>
        <dbReference type="ChEBI" id="CHEBI:58349"/>
        <dbReference type="EC" id="7.1.1.1"/>
    </reaction>
</comment>
<evidence type="ECO:0000259" key="18">
    <source>
        <dbReference type="SMART" id="SM01002"/>
    </source>
</evidence>
<dbReference type="InterPro" id="IPR007886">
    <property type="entry name" value="AlaDH/PNT_N"/>
</dbReference>
<dbReference type="InterPro" id="IPR007698">
    <property type="entry name" value="AlaDH/PNT_NAD(H)-bd"/>
</dbReference>
<sequence>MLIGIPKEKLLNESRVAATPKTVKQLINLGFSINIENNAGKNANFNNQEYINAGAKITNSQEIWTVDVILKINAPDDQEISMLKKGIILICFIWPSQNKSLITKLAQKEITVLAMDAVPRISRAQSLDALSSMANIAGYRAIIEAAYEFDRFFGGQITAAGKVLPAKVLVIGAGVAGLAAISAAKNMGAIVRAFDTRPEVKEQIQSLGAEFLELNFGENISSADGYASVMSKEFIEAEMKLFHSQIKEVDIVVTTALIPGKKAPKLITKEMVLNMKQGSIIVDLAIQSGGNCSLTIANQVIKTDNDVKIIGYSDLTSRLSSQSSQLYATNIFNLIKLICRDKTGKIDLNFNDIIVRNITIIDNGKIIWPAPPIQISAIPKTNVDNYQQKQQIKTRDNRYKYVLTVLLSMLFIYLANNASPDLLSHFTIFTLSCIVGYYIVWDVNHALHTPLMSVTNAISGIIIIGSILQIGCNSIINCISFFAILISSVNIFGGFNVTHRMLKMFRKG</sequence>
<keyword evidence="11 17" id="KW-1133">Transmembrane helix</keyword>
<evidence type="ECO:0000256" key="12">
    <source>
        <dbReference type="ARBA" id="ARBA00023027"/>
    </source>
</evidence>
<dbReference type="RefSeq" id="WP_136130762.1">
    <property type="nucleotide sequence ID" value="NZ_PDKT01000001.1"/>
</dbReference>
<keyword evidence="6" id="KW-0997">Cell inner membrane</keyword>
<dbReference type="GO" id="GO:0008750">
    <property type="term" value="F:proton-translocating NAD(P)+ transhydrogenase activity"/>
    <property type="evidence" value="ECO:0007669"/>
    <property type="project" value="UniProtKB-EC"/>
</dbReference>
<dbReference type="GO" id="GO:0005886">
    <property type="term" value="C:plasma membrane"/>
    <property type="evidence" value="ECO:0007669"/>
    <property type="project" value="UniProtKB-SubCell"/>
</dbReference>
<dbReference type="SUPFAM" id="SSF52283">
    <property type="entry name" value="Formate/glycerate dehydrogenase catalytic domain-like"/>
    <property type="match status" value="1"/>
</dbReference>
<dbReference type="PANTHER" id="PTHR10160:SF19">
    <property type="entry name" value="PROTON-TRANSLOCATING NAD(P)(+) TRANSHYDROGENASE"/>
    <property type="match status" value="1"/>
</dbReference>
<feature type="transmembrane region" description="Helical" evidence="17">
    <location>
        <begin position="474"/>
        <end position="497"/>
    </location>
</feature>
<proteinExistence type="inferred from homology"/>
<dbReference type="InterPro" id="IPR026255">
    <property type="entry name" value="NADP_transhyd_a"/>
</dbReference>
<dbReference type="PIRSF" id="PIRSF000203">
    <property type="entry name" value="NADP_transhydrogenase_alpha"/>
    <property type="match status" value="1"/>
</dbReference>
<dbReference type="FunFam" id="3.40.50.720:FF:000028">
    <property type="entry name" value="NAD(P) transhydrogenase subunit alpha"/>
    <property type="match status" value="1"/>
</dbReference>
<evidence type="ECO:0000256" key="10">
    <source>
        <dbReference type="ARBA" id="ARBA00022967"/>
    </source>
</evidence>
<dbReference type="PROSITE" id="PS00836">
    <property type="entry name" value="ALADH_PNT_1"/>
    <property type="match status" value="1"/>
</dbReference>
<dbReference type="InterPro" id="IPR024605">
    <property type="entry name" value="NADP_transhyd_a_C"/>
</dbReference>
<keyword evidence="12 16" id="KW-0520">NAD</keyword>
<feature type="domain" description="Alanine dehydrogenase/pyridine nucleotide transhydrogenase NAD(H)-binding" evidence="18">
    <location>
        <begin position="146"/>
        <end position="311"/>
    </location>
</feature>
<feature type="transmembrane region" description="Helical" evidence="17">
    <location>
        <begin position="399"/>
        <end position="416"/>
    </location>
</feature>
<keyword evidence="7 17" id="KW-0812">Transmembrane</keyword>
<dbReference type="OrthoDB" id="9804592at2"/>
<evidence type="ECO:0000256" key="4">
    <source>
        <dbReference type="ARBA" id="ARBA00012943"/>
    </source>
</evidence>
<evidence type="ECO:0000256" key="1">
    <source>
        <dbReference type="ARBA" id="ARBA00003943"/>
    </source>
</evidence>
<evidence type="ECO:0000256" key="9">
    <source>
        <dbReference type="ARBA" id="ARBA00022857"/>
    </source>
</evidence>
<dbReference type="CDD" id="cd05304">
    <property type="entry name" value="Rubrum_tdh"/>
    <property type="match status" value="1"/>
</dbReference>
<keyword evidence="10 16" id="KW-1278">Translocase</keyword>
<evidence type="ECO:0000259" key="19">
    <source>
        <dbReference type="SMART" id="SM01003"/>
    </source>
</evidence>
<dbReference type="GO" id="GO:0050661">
    <property type="term" value="F:NADP binding"/>
    <property type="evidence" value="ECO:0007669"/>
    <property type="project" value="TreeGrafter"/>
</dbReference>
<evidence type="ECO:0000256" key="3">
    <source>
        <dbReference type="ARBA" id="ARBA00005689"/>
    </source>
</evidence>
<evidence type="ECO:0000256" key="5">
    <source>
        <dbReference type="ARBA" id="ARBA00022475"/>
    </source>
</evidence>
<dbReference type="InterPro" id="IPR008142">
    <property type="entry name" value="AlaDH/PNT_CS1"/>
</dbReference>
<evidence type="ECO:0000256" key="7">
    <source>
        <dbReference type="ARBA" id="ARBA00022692"/>
    </source>
</evidence>
<feature type="transmembrane region" description="Helical" evidence="17">
    <location>
        <begin position="447"/>
        <end position="468"/>
    </location>
</feature>
<organism evidence="20 21">
    <name type="scientific">Candidatus Pantoea edessiphila</name>
    <dbReference type="NCBI Taxonomy" id="2044610"/>
    <lineage>
        <taxon>Bacteria</taxon>
        <taxon>Pseudomonadati</taxon>
        <taxon>Pseudomonadota</taxon>
        <taxon>Gammaproteobacteria</taxon>
        <taxon>Enterobacterales</taxon>
        <taxon>Erwiniaceae</taxon>
        <taxon>Pantoea</taxon>
    </lineage>
</organism>
<dbReference type="InterPro" id="IPR036291">
    <property type="entry name" value="NAD(P)-bd_dom_sf"/>
</dbReference>